<organism evidence="2 3">
    <name type="scientific">Myriangium duriaei CBS 260.36</name>
    <dbReference type="NCBI Taxonomy" id="1168546"/>
    <lineage>
        <taxon>Eukaryota</taxon>
        <taxon>Fungi</taxon>
        <taxon>Dikarya</taxon>
        <taxon>Ascomycota</taxon>
        <taxon>Pezizomycotina</taxon>
        <taxon>Dothideomycetes</taxon>
        <taxon>Dothideomycetidae</taxon>
        <taxon>Myriangiales</taxon>
        <taxon>Myriangiaceae</taxon>
        <taxon>Myriangium</taxon>
    </lineage>
</organism>
<dbReference type="Proteomes" id="UP000799439">
    <property type="component" value="Unassembled WGS sequence"/>
</dbReference>
<feature type="compositionally biased region" description="Polar residues" evidence="1">
    <location>
        <begin position="1"/>
        <end position="20"/>
    </location>
</feature>
<evidence type="ECO:0000256" key="1">
    <source>
        <dbReference type="SAM" id="MobiDB-lite"/>
    </source>
</evidence>
<name>A0A9P4MPG2_9PEZI</name>
<dbReference type="EMBL" id="ML996081">
    <property type="protein sequence ID" value="KAF2157214.1"/>
    <property type="molecule type" value="Genomic_DNA"/>
</dbReference>
<reference evidence="2" key="1">
    <citation type="journal article" date="2020" name="Stud. Mycol.">
        <title>101 Dothideomycetes genomes: a test case for predicting lifestyles and emergence of pathogens.</title>
        <authorList>
            <person name="Haridas S."/>
            <person name="Albert R."/>
            <person name="Binder M."/>
            <person name="Bloem J."/>
            <person name="Labutti K."/>
            <person name="Salamov A."/>
            <person name="Andreopoulos B."/>
            <person name="Baker S."/>
            <person name="Barry K."/>
            <person name="Bills G."/>
            <person name="Bluhm B."/>
            <person name="Cannon C."/>
            <person name="Castanera R."/>
            <person name="Culley D."/>
            <person name="Daum C."/>
            <person name="Ezra D."/>
            <person name="Gonzalez J."/>
            <person name="Henrissat B."/>
            <person name="Kuo A."/>
            <person name="Liang C."/>
            <person name="Lipzen A."/>
            <person name="Lutzoni F."/>
            <person name="Magnuson J."/>
            <person name="Mondo S."/>
            <person name="Nolan M."/>
            <person name="Ohm R."/>
            <person name="Pangilinan J."/>
            <person name="Park H.-J."/>
            <person name="Ramirez L."/>
            <person name="Alfaro M."/>
            <person name="Sun H."/>
            <person name="Tritt A."/>
            <person name="Yoshinaga Y."/>
            <person name="Zwiers L.-H."/>
            <person name="Turgeon B."/>
            <person name="Goodwin S."/>
            <person name="Spatafora J."/>
            <person name="Crous P."/>
            <person name="Grigoriev I."/>
        </authorList>
    </citation>
    <scope>NUCLEOTIDE SEQUENCE</scope>
    <source>
        <strain evidence="2">CBS 260.36</strain>
    </source>
</reference>
<accession>A0A9P4MPG2</accession>
<evidence type="ECO:0000313" key="2">
    <source>
        <dbReference type="EMBL" id="KAF2157214.1"/>
    </source>
</evidence>
<sequence length="134" mass="14598">MNASSSQTFSSAPPGTTRTTRLPIPHGPTTRLGSRPALPCDTSSKTAQACRPNPHGARTHSPPPRPPPPASSAPPPQRRLPFTHPFRGGSAYPAYSTAIQHLHMTENYLLWVQETRIAPRVPRKEFPSDHHATC</sequence>
<protein>
    <submittedName>
        <fullName evidence="2">Uncharacterized protein</fullName>
    </submittedName>
</protein>
<keyword evidence="3" id="KW-1185">Reference proteome</keyword>
<proteinExistence type="predicted"/>
<feature type="region of interest" description="Disordered" evidence="1">
    <location>
        <begin position="1"/>
        <end position="92"/>
    </location>
</feature>
<evidence type="ECO:0000313" key="3">
    <source>
        <dbReference type="Proteomes" id="UP000799439"/>
    </source>
</evidence>
<dbReference type="AlphaFoldDB" id="A0A9P4MPG2"/>
<gene>
    <name evidence="2" type="ORF">K461DRAFT_12645</name>
</gene>
<comment type="caution">
    <text evidence="2">The sequence shown here is derived from an EMBL/GenBank/DDBJ whole genome shotgun (WGS) entry which is preliminary data.</text>
</comment>
<feature type="compositionally biased region" description="Pro residues" evidence="1">
    <location>
        <begin position="61"/>
        <end position="78"/>
    </location>
</feature>